<organism evidence="1 2">
    <name type="scientific">Methanothermococcus okinawensis</name>
    <dbReference type="NCBI Taxonomy" id="155863"/>
    <lineage>
        <taxon>Archaea</taxon>
        <taxon>Methanobacteriati</taxon>
        <taxon>Methanobacteriota</taxon>
        <taxon>Methanomada group</taxon>
        <taxon>Methanococci</taxon>
        <taxon>Methanococcales</taxon>
        <taxon>Methanococcaceae</taxon>
        <taxon>Methanothermococcus</taxon>
    </lineage>
</organism>
<accession>A0A832YTS6</accession>
<dbReference type="EMBL" id="DQSV01000075">
    <property type="protein sequence ID" value="HIP17423.1"/>
    <property type="molecule type" value="Genomic_DNA"/>
</dbReference>
<sequence>MDSLKEHILKIISNKIKMTILAKFLSIEQYNSDILNDFSDVQRKGANNLYEKYIVYYEKPTIKFDMDSNGDILDILKETIELEKAIVKKIGTNFGIRQSLIHTLSDDEKFHYHLKKLLK</sequence>
<evidence type="ECO:0000313" key="2">
    <source>
        <dbReference type="Proteomes" id="UP000605144"/>
    </source>
</evidence>
<dbReference type="AlphaFoldDB" id="A0A832YTS6"/>
<gene>
    <name evidence="1" type="ORF">EYG76_03875</name>
</gene>
<reference evidence="1" key="1">
    <citation type="journal article" date="2020" name="ISME J.">
        <title>Gammaproteobacteria mediating utilization of methyl-, sulfur- and petroleum organic compounds in deep ocean hydrothermal plumes.</title>
        <authorList>
            <person name="Zhou Z."/>
            <person name="Liu Y."/>
            <person name="Pan J."/>
            <person name="Cron B.R."/>
            <person name="Toner B.M."/>
            <person name="Anantharaman K."/>
            <person name="Breier J.A."/>
            <person name="Dick G.J."/>
            <person name="Li M."/>
        </authorList>
    </citation>
    <scope>NUCLEOTIDE SEQUENCE</scope>
    <source>
        <strain evidence="1">SZUA-1385</strain>
    </source>
</reference>
<name>A0A832YTS6_9EURY</name>
<comment type="caution">
    <text evidence="1">The sequence shown here is derived from an EMBL/GenBank/DDBJ whole genome shotgun (WGS) entry which is preliminary data.</text>
</comment>
<evidence type="ECO:0000313" key="1">
    <source>
        <dbReference type="EMBL" id="HIP17423.1"/>
    </source>
</evidence>
<proteinExistence type="predicted"/>
<dbReference type="Proteomes" id="UP000605144">
    <property type="component" value="Unassembled WGS sequence"/>
</dbReference>
<protein>
    <submittedName>
        <fullName evidence="1">Uncharacterized protein</fullName>
    </submittedName>
</protein>